<organism evidence="2 3">
    <name type="scientific">Polynucleobacter hirudinilacicola</name>
    <dbReference type="NCBI Taxonomy" id="1743166"/>
    <lineage>
        <taxon>Bacteria</taxon>
        <taxon>Pseudomonadati</taxon>
        <taxon>Pseudomonadota</taxon>
        <taxon>Betaproteobacteria</taxon>
        <taxon>Burkholderiales</taxon>
        <taxon>Burkholderiaceae</taxon>
        <taxon>Polynucleobacter</taxon>
    </lineage>
</organism>
<dbReference type="InterPro" id="IPR014710">
    <property type="entry name" value="RmlC-like_jellyroll"/>
</dbReference>
<dbReference type="Pfam" id="PF06172">
    <property type="entry name" value="Cupin_5"/>
    <property type="match status" value="1"/>
</dbReference>
<dbReference type="PANTHER" id="PTHR33387">
    <property type="entry name" value="RMLC-LIKE JELLY ROLL FOLD PROTEIN"/>
    <property type="match status" value="1"/>
</dbReference>
<dbReference type="CDD" id="cd06121">
    <property type="entry name" value="cupin_YML079wp"/>
    <property type="match status" value="1"/>
</dbReference>
<comment type="caution">
    <text evidence="2">The sequence shown here is derived from an EMBL/GenBank/DDBJ whole genome shotgun (WGS) entry which is preliminary data.</text>
</comment>
<name>A0A210S0E4_9BURK</name>
<accession>A0A210S0E4</accession>
<feature type="domain" description="DUF985" evidence="1">
    <location>
        <begin position="5"/>
        <end position="138"/>
    </location>
</feature>
<evidence type="ECO:0000313" key="2">
    <source>
        <dbReference type="EMBL" id="OWF66721.1"/>
    </source>
</evidence>
<dbReference type="AlphaFoldDB" id="A0A210S0E4"/>
<evidence type="ECO:0000313" key="3">
    <source>
        <dbReference type="Proteomes" id="UP000196880"/>
    </source>
</evidence>
<dbReference type="SUPFAM" id="SSF51182">
    <property type="entry name" value="RmlC-like cupins"/>
    <property type="match status" value="1"/>
</dbReference>
<dbReference type="OrthoDB" id="9798288at2"/>
<dbReference type="EMBL" id="NAIA01000001">
    <property type="protein sequence ID" value="OWF66721.1"/>
    <property type="molecule type" value="Genomic_DNA"/>
</dbReference>
<evidence type="ECO:0000259" key="1">
    <source>
        <dbReference type="Pfam" id="PF06172"/>
    </source>
</evidence>
<dbReference type="RefSeq" id="WP_087908743.1">
    <property type="nucleotide sequence ID" value="NZ_NAIA01000001.1"/>
</dbReference>
<dbReference type="InterPro" id="IPR011051">
    <property type="entry name" value="RmlC_Cupin_sf"/>
</dbReference>
<proteinExistence type="predicted"/>
<dbReference type="InterPro" id="IPR039935">
    <property type="entry name" value="YML079W-like"/>
</dbReference>
<keyword evidence="3" id="KW-1185">Reference proteome</keyword>
<sequence length="163" mass="18665">MQDIQTIIDALHLEPHPEGGFYREMYRSEIAVKDLKGSANKSAYTSIYYLLSGKDFSAWHRIKSDETWYFHLGCDVLIYFFDENKSLKTIQVGMTSKNLQATIPAHTWFAARLLNEVAFCLVSCAVAPGFEFDDFEIAEREYLLKEFGASAESIQMIQALTRK</sequence>
<dbReference type="Proteomes" id="UP000196880">
    <property type="component" value="Unassembled WGS sequence"/>
</dbReference>
<reference evidence="2 3" key="1">
    <citation type="submission" date="2017-03" db="EMBL/GenBank/DDBJ databases">
        <title>New species Polynucleobacter sp. MWH-EgelM1-30-B4.</title>
        <authorList>
            <person name="Hahn M.W."/>
        </authorList>
    </citation>
    <scope>NUCLEOTIDE SEQUENCE [LARGE SCALE GENOMIC DNA]</scope>
    <source>
        <strain evidence="2 3">MWH-EgelM1-30-B4</strain>
    </source>
</reference>
<dbReference type="InterPro" id="IPR009327">
    <property type="entry name" value="Cupin_DUF985"/>
</dbReference>
<gene>
    <name evidence="2" type="ORF">B6A14_01720</name>
</gene>
<dbReference type="PANTHER" id="PTHR33387:SF3">
    <property type="entry name" value="DUF985 DOMAIN-CONTAINING PROTEIN"/>
    <property type="match status" value="1"/>
</dbReference>
<protein>
    <recommendedName>
        <fullName evidence="1">DUF985 domain-containing protein</fullName>
    </recommendedName>
</protein>
<dbReference type="Gene3D" id="2.60.120.10">
    <property type="entry name" value="Jelly Rolls"/>
    <property type="match status" value="1"/>
</dbReference>